<evidence type="ECO:0000313" key="1">
    <source>
        <dbReference type="EMBL" id="KZV14598.1"/>
    </source>
</evidence>
<sequence length="167" mass="18920">MSSFSDIVVRSAAESLDSIPLSSETRGPMLPDEAELASSGLPWYKEKVSNLRISDIPLIKKKWGISENFEVVLPGPKERAHCPPPPGFHSFYVNQLDMGLRFLIPRFITSLYPQGQPEPTRLLGSNLEVCKITSMQQWNRITHELYQQLCELVLNTCDLVHLNLELQ</sequence>
<dbReference type="AlphaFoldDB" id="A0A2Z6ZZ47"/>
<evidence type="ECO:0000313" key="2">
    <source>
        <dbReference type="Proteomes" id="UP000250235"/>
    </source>
</evidence>
<keyword evidence="2" id="KW-1185">Reference proteome</keyword>
<dbReference type="EMBL" id="KV020351">
    <property type="protein sequence ID" value="KZV14598.1"/>
    <property type="molecule type" value="Genomic_DNA"/>
</dbReference>
<reference evidence="1 2" key="1">
    <citation type="journal article" date="2015" name="Proc. Natl. Acad. Sci. U.S.A.">
        <title>The resurrection genome of Boea hygrometrica: A blueprint for survival of dehydration.</title>
        <authorList>
            <person name="Xiao L."/>
            <person name="Yang G."/>
            <person name="Zhang L."/>
            <person name="Yang X."/>
            <person name="Zhao S."/>
            <person name="Ji Z."/>
            <person name="Zhou Q."/>
            <person name="Hu M."/>
            <person name="Wang Y."/>
            <person name="Chen M."/>
            <person name="Xu Y."/>
            <person name="Jin H."/>
            <person name="Xiao X."/>
            <person name="Hu G."/>
            <person name="Bao F."/>
            <person name="Hu Y."/>
            <person name="Wan P."/>
            <person name="Li L."/>
            <person name="Deng X."/>
            <person name="Kuang T."/>
            <person name="Xiang C."/>
            <person name="Zhu J.K."/>
            <person name="Oliver M.J."/>
            <person name="He Y."/>
        </authorList>
    </citation>
    <scope>NUCLEOTIDE SEQUENCE [LARGE SCALE GENOMIC DNA]</scope>
    <source>
        <strain evidence="2">cv. XS01</strain>
    </source>
</reference>
<name>A0A2Z6ZZ47_9LAMI</name>
<gene>
    <name evidence="1" type="ORF">F511_40817</name>
</gene>
<accession>A0A2Z6ZZ47</accession>
<organism evidence="1 2">
    <name type="scientific">Dorcoceras hygrometricum</name>
    <dbReference type="NCBI Taxonomy" id="472368"/>
    <lineage>
        <taxon>Eukaryota</taxon>
        <taxon>Viridiplantae</taxon>
        <taxon>Streptophyta</taxon>
        <taxon>Embryophyta</taxon>
        <taxon>Tracheophyta</taxon>
        <taxon>Spermatophyta</taxon>
        <taxon>Magnoliopsida</taxon>
        <taxon>eudicotyledons</taxon>
        <taxon>Gunneridae</taxon>
        <taxon>Pentapetalae</taxon>
        <taxon>asterids</taxon>
        <taxon>lamiids</taxon>
        <taxon>Lamiales</taxon>
        <taxon>Gesneriaceae</taxon>
        <taxon>Didymocarpoideae</taxon>
        <taxon>Trichosporeae</taxon>
        <taxon>Loxocarpinae</taxon>
        <taxon>Dorcoceras</taxon>
    </lineage>
</organism>
<protein>
    <submittedName>
        <fullName evidence="1">Uncharacterized protein</fullName>
    </submittedName>
</protein>
<dbReference type="Proteomes" id="UP000250235">
    <property type="component" value="Unassembled WGS sequence"/>
</dbReference>
<proteinExistence type="predicted"/>
<dbReference type="OrthoDB" id="1752359at2759"/>